<dbReference type="OrthoDB" id="2790530at2759"/>
<dbReference type="RefSeq" id="XP_056553233.1">
    <property type="nucleotide sequence ID" value="XM_056701170.1"/>
</dbReference>
<reference evidence="1" key="2">
    <citation type="journal article" date="2023" name="IMA Fungus">
        <title>Comparative genomic study of the Penicillium genus elucidates a diverse pangenome and 15 lateral gene transfer events.</title>
        <authorList>
            <person name="Petersen C."/>
            <person name="Sorensen T."/>
            <person name="Nielsen M.R."/>
            <person name="Sondergaard T.E."/>
            <person name="Sorensen J.L."/>
            <person name="Fitzpatrick D.A."/>
            <person name="Frisvad J.C."/>
            <person name="Nielsen K.L."/>
        </authorList>
    </citation>
    <scope>NUCLEOTIDE SEQUENCE</scope>
    <source>
        <strain evidence="1">IBT 29864</strain>
    </source>
</reference>
<dbReference type="GeneID" id="81440349"/>
<accession>A0A9W9RY27</accession>
<gene>
    <name evidence="1" type="ORF">N7496_008251</name>
</gene>
<name>A0A9W9RY27_9EURO</name>
<organism evidence="1 2">
    <name type="scientific">Penicillium cataractarum</name>
    <dbReference type="NCBI Taxonomy" id="2100454"/>
    <lineage>
        <taxon>Eukaryota</taxon>
        <taxon>Fungi</taxon>
        <taxon>Dikarya</taxon>
        <taxon>Ascomycota</taxon>
        <taxon>Pezizomycotina</taxon>
        <taxon>Eurotiomycetes</taxon>
        <taxon>Eurotiomycetidae</taxon>
        <taxon>Eurotiales</taxon>
        <taxon>Aspergillaceae</taxon>
        <taxon>Penicillium</taxon>
    </lineage>
</organism>
<reference evidence="1" key="1">
    <citation type="submission" date="2022-11" db="EMBL/GenBank/DDBJ databases">
        <authorList>
            <person name="Petersen C."/>
        </authorList>
    </citation>
    <scope>NUCLEOTIDE SEQUENCE</scope>
    <source>
        <strain evidence="1">IBT 29864</strain>
    </source>
</reference>
<protein>
    <submittedName>
        <fullName evidence="1">Uncharacterized protein</fullName>
    </submittedName>
</protein>
<dbReference type="EMBL" id="JAPZBS010000007">
    <property type="protein sequence ID" value="KAJ5368491.1"/>
    <property type="molecule type" value="Genomic_DNA"/>
</dbReference>
<comment type="caution">
    <text evidence="1">The sequence shown here is derived from an EMBL/GenBank/DDBJ whole genome shotgun (WGS) entry which is preliminary data.</text>
</comment>
<proteinExistence type="predicted"/>
<evidence type="ECO:0000313" key="1">
    <source>
        <dbReference type="EMBL" id="KAJ5368491.1"/>
    </source>
</evidence>
<dbReference type="AlphaFoldDB" id="A0A9W9RY27"/>
<keyword evidence="2" id="KW-1185">Reference proteome</keyword>
<evidence type="ECO:0000313" key="2">
    <source>
        <dbReference type="Proteomes" id="UP001147782"/>
    </source>
</evidence>
<sequence>MNASNVSFNPSNMYSRDPGEKARITNLVISQAPIGAVNATVIYGDGRQLCTVDYYDTSDLHISREHIF</sequence>
<dbReference type="Proteomes" id="UP001147782">
    <property type="component" value="Unassembled WGS sequence"/>
</dbReference>